<dbReference type="NCBIfam" id="NF003417">
    <property type="entry name" value="PRK04813.1"/>
    <property type="match status" value="2"/>
</dbReference>
<comment type="cofactor">
    <cofactor evidence="1">
        <name>pantetheine 4'-phosphate</name>
        <dbReference type="ChEBI" id="CHEBI:47942"/>
    </cofactor>
</comment>
<dbReference type="Gene3D" id="3.30.559.30">
    <property type="entry name" value="Nonribosomal peptide synthetase, condensation domain"/>
    <property type="match status" value="3"/>
</dbReference>
<dbReference type="Gene3D" id="3.30.300.30">
    <property type="match status" value="2"/>
</dbReference>
<evidence type="ECO:0000256" key="2">
    <source>
        <dbReference type="ARBA" id="ARBA00006432"/>
    </source>
</evidence>
<dbReference type="GO" id="GO:0044550">
    <property type="term" value="P:secondary metabolite biosynthetic process"/>
    <property type="evidence" value="ECO:0007669"/>
    <property type="project" value="TreeGrafter"/>
</dbReference>
<feature type="domain" description="Carrier" evidence="7">
    <location>
        <begin position="1982"/>
        <end position="2056"/>
    </location>
</feature>
<keyword evidence="3" id="KW-0596">Phosphopantetheine</keyword>
<dbReference type="NCBIfam" id="TIGR01720">
    <property type="entry name" value="NRPS-para261"/>
    <property type="match status" value="1"/>
</dbReference>
<dbReference type="EMBL" id="ASWB01000001">
    <property type="protein sequence ID" value="EOT73023.1"/>
    <property type="molecule type" value="Genomic_DNA"/>
</dbReference>
<evidence type="ECO:0000259" key="7">
    <source>
        <dbReference type="PROSITE" id="PS50075"/>
    </source>
</evidence>
<dbReference type="FunFam" id="3.40.50.980:FF:000001">
    <property type="entry name" value="Non-ribosomal peptide synthetase"/>
    <property type="match status" value="2"/>
</dbReference>
<keyword evidence="4" id="KW-0597">Phosphoprotein</keyword>
<evidence type="ECO:0000313" key="9">
    <source>
        <dbReference type="EMBL" id="EOT73023.1"/>
    </source>
</evidence>
<dbReference type="Gene3D" id="3.40.50.980">
    <property type="match status" value="2"/>
</dbReference>
<feature type="domain" description="Carrier" evidence="7">
    <location>
        <begin position="953"/>
        <end position="1028"/>
    </location>
</feature>
<comment type="caution">
    <text evidence="8">The sequence shown here is derived from an EMBL/GenBank/DDBJ whole genome shotgun (WGS) entry which is preliminary data.</text>
</comment>
<gene>
    <name evidence="9" type="ORF">I586_00016</name>
    <name evidence="8" type="ORF">UAY_01851</name>
</gene>
<reference evidence="8 10" key="1">
    <citation type="submission" date="2013-02" db="EMBL/GenBank/DDBJ databases">
        <title>The Genome Sequence of Enterococcus moraviensis BAA-383.</title>
        <authorList>
            <consortium name="The Broad Institute Genome Sequencing Platform"/>
            <consortium name="The Broad Institute Genome Sequencing Center for Infectious Disease"/>
            <person name="Earl A.M."/>
            <person name="Gilmore M.S."/>
            <person name="Lebreton F."/>
            <person name="Walker B."/>
            <person name="Young S.K."/>
            <person name="Zeng Q."/>
            <person name="Gargeya S."/>
            <person name="Fitzgerald M."/>
            <person name="Haas B."/>
            <person name="Abouelleil A."/>
            <person name="Alvarado L."/>
            <person name="Arachchi H.M."/>
            <person name="Berlin A.M."/>
            <person name="Chapman S.B."/>
            <person name="Dewar J."/>
            <person name="Goldberg J."/>
            <person name="Griggs A."/>
            <person name="Gujja S."/>
            <person name="Hansen M."/>
            <person name="Howarth C."/>
            <person name="Imamovic A."/>
            <person name="Larimer J."/>
            <person name="McCowan C."/>
            <person name="Murphy C."/>
            <person name="Neiman D."/>
            <person name="Pearson M."/>
            <person name="Priest M."/>
            <person name="Roberts A."/>
            <person name="Saif S."/>
            <person name="Shea T."/>
            <person name="Sisk P."/>
            <person name="Sykes S."/>
            <person name="Wortman J."/>
            <person name="Nusbaum C."/>
            <person name="Birren B."/>
        </authorList>
    </citation>
    <scope>NUCLEOTIDE SEQUENCE [LARGE SCALE GENOMIC DNA]</scope>
    <source>
        <strain evidence="8 10">ATCC BAA-383</strain>
    </source>
</reference>
<dbReference type="InterPro" id="IPR010071">
    <property type="entry name" value="AA_adenyl_dom"/>
</dbReference>
<dbReference type="SUPFAM" id="SSF52777">
    <property type="entry name" value="CoA-dependent acyltransferases"/>
    <property type="match status" value="7"/>
</dbReference>
<dbReference type="InterPro" id="IPR020459">
    <property type="entry name" value="AMP-binding"/>
</dbReference>
<protein>
    <submittedName>
        <fullName evidence="8">Amino acid adenylation domain-containing protein</fullName>
    </submittedName>
</protein>
<dbReference type="InterPro" id="IPR042099">
    <property type="entry name" value="ANL_N_sf"/>
</dbReference>
<dbReference type="CDD" id="cd12117">
    <property type="entry name" value="A_NRPS_Srf_like"/>
    <property type="match status" value="1"/>
</dbReference>
<keyword evidence="5" id="KW-0677">Repeat</keyword>
<dbReference type="GO" id="GO:0043041">
    <property type="term" value="P:amino acid activation for nonribosomal peptide biosynthetic process"/>
    <property type="evidence" value="ECO:0007669"/>
    <property type="project" value="TreeGrafter"/>
</dbReference>
<evidence type="ECO:0000313" key="10">
    <source>
        <dbReference type="Proteomes" id="UP000013781"/>
    </source>
</evidence>
<dbReference type="Gene3D" id="3.30.559.10">
    <property type="entry name" value="Chloramphenicol acetyltransferase-like domain"/>
    <property type="match status" value="4"/>
</dbReference>
<dbReference type="InterPro" id="IPR001242">
    <property type="entry name" value="Condensation_dom"/>
</dbReference>
<dbReference type="STRING" id="155617.RV09_GL001376"/>
<evidence type="ECO:0000256" key="1">
    <source>
        <dbReference type="ARBA" id="ARBA00001957"/>
    </source>
</evidence>
<dbReference type="Pfam" id="PF13193">
    <property type="entry name" value="AMP-binding_C"/>
    <property type="match status" value="1"/>
</dbReference>
<dbReference type="RefSeq" id="WP_010765230.1">
    <property type="nucleotide sequence ID" value="NZ_ASWB01000001.1"/>
</dbReference>
<dbReference type="OrthoDB" id="9765680at2"/>
<organism evidence="8 10">
    <name type="scientific">Enterococcus moraviensis ATCC BAA-383</name>
    <dbReference type="NCBI Taxonomy" id="1158609"/>
    <lineage>
        <taxon>Bacteria</taxon>
        <taxon>Bacillati</taxon>
        <taxon>Bacillota</taxon>
        <taxon>Bacilli</taxon>
        <taxon>Lactobacillales</taxon>
        <taxon>Enterococcaceae</taxon>
        <taxon>Enterococcus</taxon>
    </lineage>
</organism>
<dbReference type="CDD" id="cd19531">
    <property type="entry name" value="LCL_NRPS-like"/>
    <property type="match status" value="2"/>
</dbReference>
<dbReference type="NCBIfam" id="TIGR01733">
    <property type="entry name" value="AA-adenyl-dom"/>
    <property type="match status" value="2"/>
</dbReference>
<dbReference type="FunFam" id="1.10.1200.10:FF:000005">
    <property type="entry name" value="Nonribosomal peptide synthetase 1"/>
    <property type="match status" value="1"/>
</dbReference>
<comment type="similarity">
    <text evidence="2">Belongs to the ATP-dependent AMP-binding enzyme family.</text>
</comment>
<keyword evidence="11" id="KW-1185">Reference proteome</keyword>
<dbReference type="SMART" id="SM00823">
    <property type="entry name" value="PKS_PP"/>
    <property type="match status" value="1"/>
</dbReference>
<evidence type="ECO:0000256" key="4">
    <source>
        <dbReference type="ARBA" id="ARBA00022553"/>
    </source>
</evidence>
<keyword evidence="6" id="KW-0045">Antibiotic biosynthesis</keyword>
<dbReference type="SUPFAM" id="SSF56801">
    <property type="entry name" value="Acetyl-CoA synthetase-like"/>
    <property type="match status" value="2"/>
</dbReference>
<evidence type="ECO:0000256" key="5">
    <source>
        <dbReference type="ARBA" id="ARBA00022737"/>
    </source>
</evidence>
<dbReference type="InterPro" id="IPR020845">
    <property type="entry name" value="AMP-binding_CS"/>
</dbReference>
<dbReference type="InterPro" id="IPR006162">
    <property type="entry name" value="Ppantetheine_attach_site"/>
</dbReference>
<dbReference type="InterPro" id="IPR009081">
    <property type="entry name" value="PP-bd_ACP"/>
</dbReference>
<dbReference type="Proteomes" id="UP000013781">
    <property type="component" value="Unassembled WGS sequence"/>
</dbReference>
<name>R2SZX9_9ENTE</name>
<evidence type="ECO:0000256" key="6">
    <source>
        <dbReference type="ARBA" id="ARBA00023194"/>
    </source>
</evidence>
<dbReference type="PRINTS" id="PR00154">
    <property type="entry name" value="AMPBINDING"/>
</dbReference>
<dbReference type="InterPro" id="IPR000873">
    <property type="entry name" value="AMP-dep_synth/lig_dom"/>
</dbReference>
<dbReference type="InterPro" id="IPR025110">
    <property type="entry name" value="AMP-bd_C"/>
</dbReference>
<dbReference type="CDD" id="cd19534">
    <property type="entry name" value="E_NRPS"/>
    <property type="match status" value="1"/>
</dbReference>
<dbReference type="CDD" id="cd05930">
    <property type="entry name" value="A_NRPS"/>
    <property type="match status" value="1"/>
</dbReference>
<dbReference type="GO" id="GO:0008610">
    <property type="term" value="P:lipid biosynthetic process"/>
    <property type="evidence" value="ECO:0007669"/>
    <property type="project" value="UniProtKB-ARBA"/>
</dbReference>
<dbReference type="SUPFAM" id="SSF47336">
    <property type="entry name" value="ACP-like"/>
    <property type="match status" value="2"/>
</dbReference>
<dbReference type="EMBL" id="AJAS01000014">
    <property type="protein sequence ID" value="EOI00748.1"/>
    <property type="molecule type" value="Genomic_DNA"/>
</dbReference>
<dbReference type="Gene3D" id="3.40.50.12780">
    <property type="entry name" value="N-terminal domain of ligase-like"/>
    <property type="match status" value="1"/>
</dbReference>
<evidence type="ECO:0000256" key="3">
    <source>
        <dbReference type="ARBA" id="ARBA00022450"/>
    </source>
</evidence>
<dbReference type="FunFam" id="3.40.50.12780:FF:000012">
    <property type="entry name" value="Non-ribosomal peptide synthetase"/>
    <property type="match status" value="1"/>
</dbReference>
<dbReference type="GO" id="GO:0005829">
    <property type="term" value="C:cytosol"/>
    <property type="evidence" value="ECO:0007669"/>
    <property type="project" value="TreeGrafter"/>
</dbReference>
<sequence length="3002" mass="344036">MQKKYLMSAAQQRLFAIDQLQEQNTTYNVPIIMKVENQLDIERLTRVINQLCERHEILRTNFSVMDGKMVQMVSSERTIEIDYMKGEENQIEQVIGHFVKSFDLTKDPLLRVCLFEYAPNESLLMFDFHHIIFDGESMYPFFSDLVKLYNEETLPDLKLQYRNFSSWHNKLDISCQKEYWLNELSGDLPVTEIPTDYPRPKEKVYTGKSLTTEFDRESYQKVKQLALKFETTEYVILFTIFMVLLSKYSNNREVMVGSPVSGRTHPDVQEMIGMFVNTVVIRETFEKDDTFRDAVKKVKEKFLTAYENQDYAFDALVEDLDIKRDSSRNPLFDYTFVYQKGNTETLQLGEAILSDYPLEPSVSKFDLTLTASDIGENYLFNLEYCSELFEPHTIERFAKHYMNLIHSTLKDDSQLIDKLSYIDNEEYRQLVSQCDQISYPVSKMNSIIEQFESIVEKNPNQYALCLQGQKLTYGELNEKANSVGAKLRAEGIGREDIVALVMDRSFEMILGILGILKAGAAFLPIAEDAPLSRIEFILADSQAKMIITDQKNESTVNLLKNKAVYVLKESETSKIENLSKINQPEDLAYIIYTSGTTGNPKGVMIENRNVLNLFDWLIPFSEVSSNSVILQKATYTFDAFVFELFWALLSGVQLQLLTSEENKDYSHLLRVIKENKVTHAIMIPTMFSSLLDYIRVKGYAHEFASLEKIYFGGEALTKNLVENYRNLVGSDACHLGNLYGPTETTICATGFMIPEKIESENIPIGTTVNNVHAYIMSNGELCGIGVPGELCISGKNNARGYLNLPEMTKEKFSVDPFDPEGTLYHTGDLARWRSDGQLECLGRIDEQVKIRGFRIELSEIETRLKEISAVQDATVIAKKITDVTDDLQLCAYIVVSSELEITQIKERLKQELPDYMVPPYIMIVDEIPITKNGKVDKANLPLPKIQELRTYILPSTETEKRILAIFQEVLGIDKISIHDSFFELGGHSIKAMKLASLLQKEFEIPVSLRDILEQETIAKIAQRLDQKEKVTKNGITKATNDFDEMSSVQKRIFAIEQSTPSNTNYNMPFFMEVIGTIDLSKLNNAFNQLIQRHESLRTIFDVVDGNFHQYVQEKLEITIEQYSVNKEEIDSVTEAFVQPFDLINGPLIRVGFINTESDMAILMIDLHHIIFDGFSLSLFFDELIKFYDETTLAPLTLQYKDYAAWHKSLDLSQQKQYWLNELKDMGEIAKIPADHMEKDGEKSEGESVTIMLSQAVTDSVKQFAKQQSVTEYMVFLSSFMILLSRYSRQEEVSVGTAVSGRTDQELEKMIGMFVNTVVIKGDIQRTDTFENIVKAMKEKTLKANENQDYPYEKLIELVTKSDEHSRSSLFNIMFSSEVDSMQELQLGQTKLRPIQIDSENVKFDLMFSVNGMNDNYAVMLEYDTRLYKKESMERVGKQFISLMENLIKKPSEQIEKIGVLKSDEIQQLIEENLATNTEWPKDKSVLELFDEQVKRTPEKIALGTDQRRFTYLELNQRANQIAHLLIDLGVQNEEFIGFIADKNSETVPIMLGILKAGAAYLPLDRKNPIERQEYILRDSQTRIILTAEKADKNVYDSLATVVPISDSQLLDRSTENPGIQVSPDQLIYLMYTSGTTGNPKGTMIEHRNVVRLVKNTNYLNFENIRIAQTGSIAFDASTFEIWGALLNGGYVFLADPDVLMDGYLLETTIKEEKIDTIFMTVTLFNQMVLTRITAFDQLEHILVGGEKVSEKHIRLLKNKNKSIEFINIYGPTESTTFALFYPVDQEVPEEIPIGRPIANTTVYVFDGDQLSGFGIPGELYLGGAGLARGYLNQEEMTNDKFIDSPFQADERLYRTGDLVKLNEAHQIEYLGRIDNQVKLRGYRIELDEIKKALLELPKIVEAEVILKTVKESPLLCAYLSQDGGMTESQIDFELRKVLPTYMIPSVIIIMDKLPVNRNGKVDHQALPTPKINENQTQRHYSPPENDTQKIICGIFSDVLSVVKVGVDDNFFELGGDSIKAISIVSKLRAAGFEVSVMAIMSERTIRKIERKTKVITKASMIDQGMVTGKTILSPIQQLFFSKQLPKPNHFNQSFMFKSKEPIQKEKLQQTVNILIAHHDALRTRFDGTTQEVLAYQEDSNFLFDYHDLSEITIDDDVMTEIQRISTRAQETLNIETGELVNVQLFHTNDQDYLLMIVHHLVIDGVSWRILIEDFNTVYHALTTENQYLLPEKTTAFIHWTDALKEYSKSEEIIKERPYWQKIETSIKEAMPDENETHSLEQTVEEVEDDLSIALTRKLLYDSTFAYDTEINDLLLTAVSRAVGETIGTNAVSYSMESHGRRELGENKPLIDRTLGWFTSIYPVVFTGIGQTIAEDIEVVKKTLKEVPNQGLGYSLLQTYGELPLENIEPEITFNYLGDLESMSNQSNFLQIAKVRHGEDISEVNHFGTPLLINTVVIEGRLHIQMSFNQKRYKKELIDQLIKNIMTQLEAVILHCSKLKNERGANPLESFITSEYDRQSIYTSYSIEGEVCRLLFVENLTLEFYRTLQSALAKGKLVEVPDYFVDLDKYEDQLAFSTRSELEAFVRSPNMLETCTFAGFDFSDHEIEHKYPAATIQRKYLEQFNDTIVSHVLTIDGYYPKDKLINGVKEIIRTQPSLRSSYSQQENQMTIVEHAFSNEWPVTYVNNSYGEVLDPINSSSLHTDSAMQVLSSITLVKVSEKRHQVHINASHSIWDKTSSTIIEQLLVQYLQHETPQTLEMHEGLRHYATNVEQRKNSNKNQKIVTDYQLASFSQLADQFLLENKENSLSQSEFVVLKLGKHLNEFYENNTWGLLTYFMKIIAKESGMIKHQESKLPFYILQENRRYLGKQYLESLGAFLDCIPIVIDQEHSENDSKIHENVTQIQHLMSDMSVMDILEEEQPLPIDKLISINNQSAFGLTFDQFKDLQLLFEENEICSYEVLVNKYLNNLVLGVPKTMKNQRKMQQVLEEECSRLEEKLKKSE</sequence>
<dbReference type="InterPro" id="IPR023213">
    <property type="entry name" value="CAT-like_dom_sf"/>
</dbReference>
<dbReference type="PROSITE" id="PS50075">
    <property type="entry name" value="CARRIER"/>
    <property type="match status" value="2"/>
</dbReference>
<dbReference type="InterPro" id="IPR036736">
    <property type="entry name" value="ACP-like_sf"/>
</dbReference>
<proteinExistence type="inferred from homology"/>
<dbReference type="Pfam" id="PF00550">
    <property type="entry name" value="PP-binding"/>
    <property type="match status" value="2"/>
</dbReference>
<dbReference type="Gene3D" id="2.30.38.10">
    <property type="entry name" value="Luciferase, Domain 3"/>
    <property type="match status" value="1"/>
</dbReference>
<dbReference type="Pfam" id="PF00668">
    <property type="entry name" value="Condensation"/>
    <property type="match status" value="3"/>
</dbReference>
<dbReference type="PANTHER" id="PTHR45527:SF1">
    <property type="entry name" value="FATTY ACID SYNTHASE"/>
    <property type="match status" value="1"/>
</dbReference>
<dbReference type="InterPro" id="IPR020806">
    <property type="entry name" value="PKS_PP-bd"/>
</dbReference>
<dbReference type="PATRIC" id="fig|1158609.3.peg.1808"/>
<evidence type="ECO:0000313" key="11">
    <source>
        <dbReference type="Proteomes" id="UP000014157"/>
    </source>
</evidence>
<dbReference type="Pfam" id="PF00501">
    <property type="entry name" value="AMP-binding"/>
    <property type="match status" value="2"/>
</dbReference>
<dbReference type="HOGENOM" id="CLU_000223_0_0_9"/>
<evidence type="ECO:0000313" key="8">
    <source>
        <dbReference type="EMBL" id="EOI00748.1"/>
    </source>
</evidence>
<dbReference type="InterPro" id="IPR045851">
    <property type="entry name" value="AMP-bd_C_sf"/>
</dbReference>
<dbReference type="eggNOG" id="COG1020">
    <property type="taxonomic scope" value="Bacteria"/>
</dbReference>
<dbReference type="GO" id="GO:0017000">
    <property type="term" value="P:antibiotic biosynthetic process"/>
    <property type="evidence" value="ECO:0007669"/>
    <property type="project" value="UniProtKB-KW"/>
</dbReference>
<dbReference type="PROSITE" id="PS00455">
    <property type="entry name" value="AMP_BINDING"/>
    <property type="match status" value="2"/>
</dbReference>
<accession>R2SZX9</accession>
<dbReference type="PANTHER" id="PTHR45527">
    <property type="entry name" value="NONRIBOSOMAL PEPTIDE SYNTHETASE"/>
    <property type="match status" value="1"/>
</dbReference>
<reference evidence="9 11" key="2">
    <citation type="submission" date="2013-03" db="EMBL/GenBank/DDBJ databases">
        <title>The Genome Sequence of Enterococcus moraviensis BAA-383 (PacBio/Illumina hybrid assembly).</title>
        <authorList>
            <consortium name="The Broad Institute Genomics Platform"/>
            <consortium name="The Broad Institute Genome Sequencing Center for Infectious Disease"/>
            <person name="Earl A."/>
            <person name="Russ C."/>
            <person name="Gilmore M."/>
            <person name="Surin D."/>
            <person name="Walker B."/>
            <person name="Young S."/>
            <person name="Zeng Q."/>
            <person name="Gargeya S."/>
            <person name="Fitzgerald M."/>
            <person name="Haas B."/>
            <person name="Abouelleil A."/>
            <person name="Allen A.W."/>
            <person name="Alvarado L."/>
            <person name="Arachchi H.M."/>
            <person name="Berlin A.M."/>
            <person name="Chapman S.B."/>
            <person name="Gainer-Dewar J."/>
            <person name="Goldberg J."/>
            <person name="Griggs A."/>
            <person name="Gujja S."/>
            <person name="Hansen M."/>
            <person name="Howarth C."/>
            <person name="Imamovic A."/>
            <person name="Ireland A."/>
            <person name="Larimer J."/>
            <person name="McCowan C."/>
            <person name="Murphy C."/>
            <person name="Pearson M."/>
            <person name="Poon T.W."/>
            <person name="Priest M."/>
            <person name="Roberts A."/>
            <person name="Saif S."/>
            <person name="Shea T."/>
            <person name="Sisk P."/>
            <person name="Sykes S."/>
            <person name="Wortman J."/>
            <person name="Nusbaum C."/>
            <person name="Birren B."/>
        </authorList>
    </citation>
    <scope>NUCLEOTIDE SEQUENCE [LARGE SCALE GENOMIC DNA]</scope>
    <source>
        <strain evidence="9 11">ATCC BAA-383</strain>
    </source>
</reference>
<dbReference type="PROSITE" id="PS00012">
    <property type="entry name" value="PHOSPHOPANTETHEINE"/>
    <property type="match status" value="1"/>
</dbReference>
<dbReference type="InterPro" id="IPR010060">
    <property type="entry name" value="NRPS_synth"/>
</dbReference>
<dbReference type="Gene3D" id="1.10.1200.10">
    <property type="entry name" value="ACP-like"/>
    <property type="match status" value="2"/>
</dbReference>
<dbReference type="GO" id="GO:0031177">
    <property type="term" value="F:phosphopantetheine binding"/>
    <property type="evidence" value="ECO:0007669"/>
    <property type="project" value="InterPro"/>
</dbReference>
<dbReference type="GO" id="GO:0003824">
    <property type="term" value="F:catalytic activity"/>
    <property type="evidence" value="ECO:0007669"/>
    <property type="project" value="InterPro"/>
</dbReference>
<dbReference type="Proteomes" id="UP000014157">
    <property type="component" value="Unassembled WGS sequence"/>
</dbReference>